<dbReference type="EMBL" id="ADVG01000004">
    <property type="protein sequence ID" value="EFH80767.1"/>
    <property type="molecule type" value="Genomic_DNA"/>
</dbReference>
<sequence length="164" mass="18309">MLQYILIVLSLLVFLRYGLVGLDELAHSLSAEDLEQVCREHRLLTFHVRHGLFLPYPLSKDIRVGHVILDEIRYYIWQYTAHHEPKPERRQRGGGPRHWDLYLVNAIEQALAAAEPGPGPDTGAPVLCSKRSHTFAVATGAPSNALCTGINEDRSRGLSLPLPA</sequence>
<evidence type="ECO:0000313" key="1">
    <source>
        <dbReference type="EMBL" id="EFH80767.1"/>
    </source>
</evidence>
<gene>
    <name evidence="1" type="ORF">Krac_1387</name>
</gene>
<keyword evidence="2" id="KW-1185">Reference proteome</keyword>
<dbReference type="STRING" id="485913.Krac_1387"/>
<comment type="caution">
    <text evidence="1">The sequence shown here is derived from an EMBL/GenBank/DDBJ whole genome shotgun (WGS) entry which is preliminary data.</text>
</comment>
<dbReference type="RefSeq" id="WP_007917737.1">
    <property type="nucleotide sequence ID" value="NZ_ADVG01000004.1"/>
</dbReference>
<dbReference type="Proteomes" id="UP000004508">
    <property type="component" value="Unassembled WGS sequence"/>
</dbReference>
<protein>
    <submittedName>
        <fullName evidence="1">Uncharacterized protein</fullName>
    </submittedName>
</protein>
<organism evidence="1 2">
    <name type="scientific">Ktedonobacter racemifer DSM 44963</name>
    <dbReference type="NCBI Taxonomy" id="485913"/>
    <lineage>
        <taxon>Bacteria</taxon>
        <taxon>Bacillati</taxon>
        <taxon>Chloroflexota</taxon>
        <taxon>Ktedonobacteria</taxon>
        <taxon>Ktedonobacterales</taxon>
        <taxon>Ktedonobacteraceae</taxon>
        <taxon>Ktedonobacter</taxon>
    </lineage>
</organism>
<evidence type="ECO:0000313" key="2">
    <source>
        <dbReference type="Proteomes" id="UP000004508"/>
    </source>
</evidence>
<dbReference type="InParanoid" id="D6U1B6"/>
<accession>D6U1B6</accession>
<proteinExistence type="predicted"/>
<dbReference type="AlphaFoldDB" id="D6U1B6"/>
<name>D6U1B6_KTERA</name>
<reference evidence="1 2" key="1">
    <citation type="journal article" date="2011" name="Stand. Genomic Sci.">
        <title>Non-contiguous finished genome sequence and contextual data of the filamentous soil bacterium Ktedonobacter racemifer type strain (SOSP1-21).</title>
        <authorList>
            <person name="Chang Y.J."/>
            <person name="Land M."/>
            <person name="Hauser L."/>
            <person name="Chertkov O."/>
            <person name="Del Rio T.G."/>
            <person name="Nolan M."/>
            <person name="Copeland A."/>
            <person name="Tice H."/>
            <person name="Cheng J.F."/>
            <person name="Lucas S."/>
            <person name="Han C."/>
            <person name="Goodwin L."/>
            <person name="Pitluck S."/>
            <person name="Ivanova N."/>
            <person name="Ovchinikova G."/>
            <person name="Pati A."/>
            <person name="Chen A."/>
            <person name="Palaniappan K."/>
            <person name="Mavromatis K."/>
            <person name="Liolios K."/>
            <person name="Brettin T."/>
            <person name="Fiebig A."/>
            <person name="Rohde M."/>
            <person name="Abt B."/>
            <person name="Goker M."/>
            <person name="Detter J.C."/>
            <person name="Woyke T."/>
            <person name="Bristow J."/>
            <person name="Eisen J.A."/>
            <person name="Markowitz V."/>
            <person name="Hugenholtz P."/>
            <person name="Kyrpides N.C."/>
            <person name="Klenk H.P."/>
            <person name="Lapidus A."/>
        </authorList>
    </citation>
    <scope>NUCLEOTIDE SEQUENCE [LARGE SCALE GENOMIC DNA]</scope>
    <source>
        <strain evidence="2">DSM 44963</strain>
    </source>
</reference>